<evidence type="ECO:0000313" key="3">
    <source>
        <dbReference type="Proteomes" id="UP000248918"/>
    </source>
</evidence>
<dbReference type="RefSeq" id="WP_111928809.1">
    <property type="nucleotide sequence ID" value="NZ_CADFFP010000004.1"/>
</dbReference>
<keyword evidence="1" id="KW-0812">Transmembrane</keyword>
<dbReference type="OrthoDB" id="9088903at2"/>
<keyword evidence="1" id="KW-1133">Transmembrane helix</keyword>
<keyword evidence="1" id="KW-0472">Membrane</keyword>
<gene>
    <name evidence="2" type="ORF">BX591_10197</name>
</gene>
<dbReference type="EMBL" id="QLTK01000001">
    <property type="protein sequence ID" value="RAS38768.1"/>
    <property type="molecule type" value="Genomic_DNA"/>
</dbReference>
<dbReference type="Proteomes" id="UP000248918">
    <property type="component" value="Unassembled WGS sequence"/>
</dbReference>
<proteinExistence type="predicted"/>
<dbReference type="AlphaFoldDB" id="A0A329CWI5"/>
<sequence length="192" mass="20807">MTNSDTQLPFQVSVTLTDEDFIAAHVVLYSAKRTLRKRLRSIGIAAAVGGLFGWYWAATHVDVALAASIAGCAIAAGALVFCNDAYFSPIFLRGIARAGLKARIKRGAVPFLGPQQVTFDTTGVTGESTLSSLRLNWSSLTSRVDDAERIYLFAGGSAFVALPRRDLLPTQLAAIERVIARYMPVRDRSVER</sequence>
<accession>A0A329CWI5</accession>
<feature type="transmembrane region" description="Helical" evidence="1">
    <location>
        <begin position="63"/>
        <end position="87"/>
    </location>
</feature>
<protein>
    <recommendedName>
        <fullName evidence="4">YcxB-like protein</fullName>
    </recommendedName>
</protein>
<evidence type="ECO:0000256" key="1">
    <source>
        <dbReference type="SAM" id="Phobius"/>
    </source>
</evidence>
<evidence type="ECO:0000313" key="2">
    <source>
        <dbReference type="EMBL" id="RAS38768.1"/>
    </source>
</evidence>
<evidence type="ECO:0008006" key="4">
    <source>
        <dbReference type="Google" id="ProtNLM"/>
    </source>
</evidence>
<feature type="transmembrane region" description="Helical" evidence="1">
    <location>
        <begin position="39"/>
        <end position="57"/>
    </location>
</feature>
<name>A0A329CWI5_9BURK</name>
<comment type="caution">
    <text evidence="2">The sequence shown here is derived from an EMBL/GenBank/DDBJ whole genome shotgun (WGS) entry which is preliminary data.</text>
</comment>
<reference evidence="2 3" key="1">
    <citation type="submission" date="2018-06" db="EMBL/GenBank/DDBJ databases">
        <title>Genomic Encyclopedia of Type Strains, Phase III (KMG-III): the genomes of soil and plant-associated and newly described type strains.</title>
        <authorList>
            <person name="Whitman W."/>
        </authorList>
    </citation>
    <scope>NUCLEOTIDE SEQUENCE [LARGE SCALE GENOMIC DNA]</scope>
    <source>
        <strain evidence="2 3">LMG 23644</strain>
    </source>
</reference>
<organism evidence="2 3">
    <name type="scientific">Paraburkholderia bryophila</name>
    <dbReference type="NCBI Taxonomy" id="420952"/>
    <lineage>
        <taxon>Bacteria</taxon>
        <taxon>Pseudomonadati</taxon>
        <taxon>Pseudomonadota</taxon>
        <taxon>Betaproteobacteria</taxon>
        <taxon>Burkholderiales</taxon>
        <taxon>Burkholderiaceae</taxon>
        <taxon>Paraburkholderia</taxon>
    </lineage>
</organism>